<dbReference type="Gene3D" id="1.10.101.10">
    <property type="entry name" value="PGBD-like superfamily/PGBD"/>
    <property type="match status" value="1"/>
</dbReference>
<evidence type="ECO:0000313" key="3">
    <source>
        <dbReference type="EMBL" id="TFF38329.1"/>
    </source>
</evidence>
<organism evidence="3 4">
    <name type="scientific">Mucilaginibacter psychrotolerans</name>
    <dbReference type="NCBI Taxonomy" id="1524096"/>
    <lineage>
        <taxon>Bacteria</taxon>
        <taxon>Pseudomonadati</taxon>
        <taxon>Bacteroidota</taxon>
        <taxon>Sphingobacteriia</taxon>
        <taxon>Sphingobacteriales</taxon>
        <taxon>Sphingobacteriaceae</taxon>
        <taxon>Mucilaginibacter</taxon>
    </lineage>
</organism>
<proteinExistence type="predicted"/>
<dbReference type="Gene3D" id="3.30.1380.10">
    <property type="match status" value="1"/>
</dbReference>
<accession>A0A4Y8SH32</accession>
<feature type="domain" description="Peptidoglycan binding-like" evidence="1">
    <location>
        <begin position="7"/>
        <end position="40"/>
    </location>
</feature>
<feature type="domain" description="Peptidase M15C" evidence="2">
    <location>
        <begin position="168"/>
        <end position="231"/>
    </location>
</feature>
<evidence type="ECO:0000259" key="1">
    <source>
        <dbReference type="Pfam" id="PF01471"/>
    </source>
</evidence>
<evidence type="ECO:0000259" key="2">
    <source>
        <dbReference type="Pfam" id="PF13539"/>
    </source>
</evidence>
<dbReference type="SUPFAM" id="SSF47090">
    <property type="entry name" value="PGBD-like"/>
    <property type="match status" value="1"/>
</dbReference>
<keyword evidence="4" id="KW-1185">Reference proteome</keyword>
<sequence length="235" mass="25749">MHLLGAPSDGDFGPKTLAATIKFQADHGLNPEGVVGNRTYGVALQLDFNGVQDPRPGVEGANWPPKPAFPPLVTNADRQAVFGTFTYVPAPLPGDPEHIRVTDNWAKENIKSVPIPQLKKINGESHIEFHKLGAAQLTSLWAAWEAAGLLHWILRWDGSYNPRFVRKSHTTLSNHAFGSAFDINEPWNGFGKQPALVGQKGCVRELVAIANENGFYWGGHFNSPDGMHFELAKIL</sequence>
<dbReference type="Proteomes" id="UP000297540">
    <property type="component" value="Unassembled WGS sequence"/>
</dbReference>
<dbReference type="AlphaFoldDB" id="A0A4Y8SH32"/>
<dbReference type="InterPro" id="IPR009045">
    <property type="entry name" value="Zn_M74/Hedgehog-like"/>
</dbReference>
<dbReference type="GO" id="GO:0008233">
    <property type="term" value="F:peptidase activity"/>
    <property type="evidence" value="ECO:0007669"/>
    <property type="project" value="InterPro"/>
</dbReference>
<dbReference type="Pfam" id="PF01471">
    <property type="entry name" value="PG_binding_1"/>
    <property type="match status" value="1"/>
</dbReference>
<evidence type="ECO:0000313" key="4">
    <source>
        <dbReference type="Proteomes" id="UP000297540"/>
    </source>
</evidence>
<dbReference type="SUPFAM" id="SSF55166">
    <property type="entry name" value="Hedgehog/DD-peptidase"/>
    <property type="match status" value="1"/>
</dbReference>
<dbReference type="EMBL" id="SOZE01000007">
    <property type="protein sequence ID" value="TFF38329.1"/>
    <property type="molecule type" value="Genomic_DNA"/>
</dbReference>
<dbReference type="InterPro" id="IPR039561">
    <property type="entry name" value="Peptidase_M15C"/>
</dbReference>
<name>A0A4Y8SH32_9SPHI</name>
<dbReference type="InterPro" id="IPR036365">
    <property type="entry name" value="PGBD-like_sf"/>
</dbReference>
<reference evidence="3 4" key="1">
    <citation type="journal article" date="2017" name="Int. J. Syst. Evol. Microbiol.">
        <title>Mucilaginibacterpsychrotolerans sp. nov., isolated from peatlands.</title>
        <authorList>
            <person name="Deng Y."/>
            <person name="Shen L."/>
            <person name="Xu B."/>
            <person name="Liu Y."/>
            <person name="Gu Z."/>
            <person name="Liu H."/>
            <person name="Zhou Y."/>
        </authorList>
    </citation>
    <scope>NUCLEOTIDE SEQUENCE [LARGE SCALE GENOMIC DNA]</scope>
    <source>
        <strain evidence="3 4">NH7-4</strain>
    </source>
</reference>
<dbReference type="Pfam" id="PF13539">
    <property type="entry name" value="Peptidase_M15_4"/>
    <property type="match status" value="1"/>
</dbReference>
<comment type="caution">
    <text evidence="3">The sequence shown here is derived from an EMBL/GenBank/DDBJ whole genome shotgun (WGS) entry which is preliminary data.</text>
</comment>
<dbReference type="InterPro" id="IPR036366">
    <property type="entry name" value="PGBDSf"/>
</dbReference>
<gene>
    <name evidence="3" type="ORF">E2R66_09790</name>
</gene>
<protein>
    <submittedName>
        <fullName evidence="3">Peptidoglycan-binding protein</fullName>
    </submittedName>
</protein>
<dbReference type="OrthoDB" id="9799970at2"/>
<dbReference type="InterPro" id="IPR002477">
    <property type="entry name" value="Peptidoglycan-bd-like"/>
</dbReference>